<name>A0AAW7I5X9_9GAMM</name>
<evidence type="ECO:0000256" key="7">
    <source>
        <dbReference type="PROSITE-ProRule" id="PRU01016"/>
    </source>
</evidence>
<dbReference type="GO" id="GO:0009307">
    <property type="term" value="P:DNA restriction-modification system"/>
    <property type="evidence" value="ECO:0007669"/>
    <property type="project" value="UniProtKB-KW"/>
</dbReference>
<evidence type="ECO:0000256" key="5">
    <source>
        <dbReference type="ARBA" id="ARBA00022747"/>
    </source>
</evidence>
<evidence type="ECO:0000256" key="3">
    <source>
        <dbReference type="ARBA" id="ARBA00022679"/>
    </source>
</evidence>
<comment type="similarity">
    <text evidence="7">Belongs to the class I-like SAM-binding methyltransferase superfamily. C5-methyltransferase family.</text>
</comment>
<gene>
    <name evidence="8" type="ORF">OB959_17420</name>
</gene>
<reference evidence="8" key="1">
    <citation type="submission" date="2023-08" db="EMBL/GenBank/DDBJ databases">
        <title>WGS of Aeromonas isolates.</title>
        <authorList>
            <person name="Lee H."/>
        </authorList>
    </citation>
    <scope>NUCLEOTIDE SEQUENCE</scope>
    <source>
        <strain evidence="8">SL22</strain>
    </source>
</reference>
<dbReference type="InterPro" id="IPR001525">
    <property type="entry name" value="C5_MeTfrase"/>
</dbReference>
<comment type="catalytic activity">
    <reaction evidence="6">
        <text>a 2'-deoxycytidine in DNA + S-adenosyl-L-methionine = a 5-methyl-2'-deoxycytidine in DNA + S-adenosyl-L-homocysteine + H(+)</text>
        <dbReference type="Rhea" id="RHEA:13681"/>
        <dbReference type="Rhea" id="RHEA-COMP:11369"/>
        <dbReference type="Rhea" id="RHEA-COMP:11370"/>
        <dbReference type="ChEBI" id="CHEBI:15378"/>
        <dbReference type="ChEBI" id="CHEBI:57856"/>
        <dbReference type="ChEBI" id="CHEBI:59789"/>
        <dbReference type="ChEBI" id="CHEBI:85452"/>
        <dbReference type="ChEBI" id="CHEBI:85454"/>
        <dbReference type="EC" id="2.1.1.37"/>
    </reaction>
</comment>
<keyword evidence="5" id="KW-0680">Restriction system</keyword>
<dbReference type="Gene3D" id="3.40.50.150">
    <property type="entry name" value="Vaccinia Virus protein VP39"/>
    <property type="match status" value="1"/>
</dbReference>
<protein>
    <recommendedName>
        <fullName evidence="1">DNA (cytosine-5-)-methyltransferase</fullName>
        <ecNumber evidence="1">2.1.1.37</ecNumber>
    </recommendedName>
</protein>
<dbReference type="InterPro" id="IPR050390">
    <property type="entry name" value="C5-Methyltransferase"/>
</dbReference>
<dbReference type="InterPro" id="IPR029063">
    <property type="entry name" value="SAM-dependent_MTases_sf"/>
</dbReference>
<dbReference type="RefSeq" id="WP_290022605.1">
    <property type="nucleotide sequence ID" value="NZ_JAOPLV010000009.1"/>
</dbReference>
<evidence type="ECO:0000256" key="2">
    <source>
        <dbReference type="ARBA" id="ARBA00022603"/>
    </source>
</evidence>
<evidence type="ECO:0000256" key="4">
    <source>
        <dbReference type="ARBA" id="ARBA00022691"/>
    </source>
</evidence>
<proteinExistence type="inferred from homology"/>
<dbReference type="Pfam" id="PF00145">
    <property type="entry name" value="DNA_methylase"/>
    <property type="match status" value="1"/>
</dbReference>
<dbReference type="GO" id="GO:0032259">
    <property type="term" value="P:methylation"/>
    <property type="evidence" value="ECO:0007669"/>
    <property type="project" value="UniProtKB-KW"/>
</dbReference>
<comment type="caution">
    <text evidence="8">The sequence shown here is derived from an EMBL/GenBank/DDBJ whole genome shotgun (WGS) entry which is preliminary data.</text>
</comment>
<dbReference type="GO" id="GO:0044027">
    <property type="term" value="P:negative regulation of gene expression via chromosomal CpG island methylation"/>
    <property type="evidence" value="ECO:0007669"/>
    <property type="project" value="TreeGrafter"/>
</dbReference>
<evidence type="ECO:0000256" key="6">
    <source>
        <dbReference type="ARBA" id="ARBA00047422"/>
    </source>
</evidence>
<evidence type="ECO:0000313" key="9">
    <source>
        <dbReference type="Proteomes" id="UP001168216"/>
    </source>
</evidence>
<dbReference type="PANTHER" id="PTHR10629:SF52">
    <property type="entry name" value="DNA (CYTOSINE-5)-METHYLTRANSFERASE 1"/>
    <property type="match status" value="1"/>
</dbReference>
<keyword evidence="3 7" id="KW-0808">Transferase</keyword>
<dbReference type="GO" id="GO:0003677">
    <property type="term" value="F:DNA binding"/>
    <property type="evidence" value="ECO:0007669"/>
    <property type="project" value="TreeGrafter"/>
</dbReference>
<sequence>MKEHNFNLFDEIGVDNFAGGGGTSTGFEMALGRSPEIAINHDPDAIAMHTVNHPNTEHYCESVWDIVPRDVVAGRPVGLVWLSPDCKHFSKAKGSTPVSKKIRGLAWVALRWAAQVRPRVIMLENVEEFQTWGPLLIDSEGNARPDPAKKGRTFNSFINALRRQGYKVEWRELRACDYGTPTIRKRLFLIARRDGAPIVWPKPTHGDPASKEVKSGKLLPWRTAADIIDWSIPCPSIFEHKRPLAENTLRRIAKGLERFVINAAEPFIVKCNHTSTRTAYDCFRGQGINEPLQTVTATPGFAVVQPTLAPFITECANASHQRNMPADEPLRTICAQVKGGHFALVSVGLQQFADTWFECGVCHNVYQDKHELGCDCGEGINRKPATLTQVEAACPDDCWSYNGNLSAQFIARQFGKSVGQSVEDPLGTVMAKADKSQLVTAFLAKHYTGVVGAELTKPLPTVTTVDHNALVTSHLIKLRGTCQHGQPVTEPMPTVTAGGLHIGEVRAFLLKYYGTDSTIPCSEPLHTVTTRDRFGLVTVRGEDYQIVDIGMRMLEPHELFAAQGFPADYVIAHDANGKKFTKTAQVARCGNAVCPPLAAALVRANLPEMCADAQEVAA</sequence>
<dbReference type="GO" id="GO:0003886">
    <property type="term" value="F:DNA (cytosine-5-)-methyltransferase activity"/>
    <property type="evidence" value="ECO:0007669"/>
    <property type="project" value="UniProtKB-EC"/>
</dbReference>
<dbReference type="PANTHER" id="PTHR10629">
    <property type="entry name" value="CYTOSINE-SPECIFIC METHYLTRANSFERASE"/>
    <property type="match status" value="1"/>
</dbReference>
<dbReference type="SUPFAM" id="SSF53335">
    <property type="entry name" value="S-adenosyl-L-methionine-dependent methyltransferases"/>
    <property type="match status" value="1"/>
</dbReference>
<feature type="active site" evidence="7">
    <location>
        <position position="86"/>
    </location>
</feature>
<dbReference type="PRINTS" id="PR00105">
    <property type="entry name" value="C5METTRFRASE"/>
</dbReference>
<dbReference type="AlphaFoldDB" id="A0AAW7I5X9"/>
<dbReference type="Gene3D" id="3.90.120.10">
    <property type="entry name" value="DNA Methylase, subunit A, domain 2"/>
    <property type="match status" value="1"/>
</dbReference>
<evidence type="ECO:0000256" key="1">
    <source>
        <dbReference type="ARBA" id="ARBA00011975"/>
    </source>
</evidence>
<evidence type="ECO:0000313" key="8">
    <source>
        <dbReference type="EMBL" id="MDM5141553.1"/>
    </source>
</evidence>
<organism evidence="8 9">
    <name type="scientific">Aeromonas bestiarum</name>
    <dbReference type="NCBI Taxonomy" id="105751"/>
    <lineage>
        <taxon>Bacteria</taxon>
        <taxon>Pseudomonadati</taxon>
        <taxon>Pseudomonadota</taxon>
        <taxon>Gammaproteobacteria</taxon>
        <taxon>Aeromonadales</taxon>
        <taxon>Aeromonadaceae</taxon>
        <taxon>Aeromonas</taxon>
    </lineage>
</organism>
<dbReference type="EC" id="2.1.1.37" evidence="1"/>
<keyword evidence="2 7" id="KW-0489">Methyltransferase</keyword>
<dbReference type="EMBL" id="JAOPLV010000009">
    <property type="protein sequence ID" value="MDM5141553.1"/>
    <property type="molecule type" value="Genomic_DNA"/>
</dbReference>
<dbReference type="Proteomes" id="UP001168216">
    <property type="component" value="Unassembled WGS sequence"/>
</dbReference>
<accession>A0AAW7I5X9</accession>
<keyword evidence="4 7" id="KW-0949">S-adenosyl-L-methionine</keyword>
<dbReference type="PROSITE" id="PS51679">
    <property type="entry name" value="SAM_MT_C5"/>
    <property type="match status" value="1"/>
</dbReference>